<evidence type="ECO:0000256" key="1">
    <source>
        <dbReference type="SAM" id="MobiDB-lite"/>
    </source>
</evidence>
<accession>A0AA38KXU0</accession>
<protein>
    <submittedName>
        <fullName evidence="2">Uncharacterized protein</fullName>
    </submittedName>
</protein>
<evidence type="ECO:0000313" key="3">
    <source>
        <dbReference type="Proteomes" id="UP001163798"/>
    </source>
</evidence>
<sequence length="255" mass="27309">MPRAWIGGIADIDIENATSECFQFHSLDNGSATIDIERSSSVANSPERPITTSIFATPLLSAVSLHSQTVAVSLREQGGSQPDTLHRDVVDLQHHSENGYKRSVDELVDPGGENSGEPNGVKLSAPKINRAHTTIPVSHISHNTLTSTPSSSELSSQYHSGTLKPTHSFIPPGAALPINPHLPNAYSTFPRHSVMFMKPASFAAPYLEQSTGASIEPGAESHTDSIDSFLETDNDVEEVTDMNKEGMSFFASDSG</sequence>
<dbReference type="Proteomes" id="UP001163798">
    <property type="component" value="Unassembled WGS sequence"/>
</dbReference>
<dbReference type="AlphaFoldDB" id="A0AA38KXU0"/>
<feature type="region of interest" description="Disordered" evidence="1">
    <location>
        <begin position="141"/>
        <end position="160"/>
    </location>
</feature>
<proteinExistence type="predicted"/>
<feature type="compositionally biased region" description="Low complexity" evidence="1">
    <location>
        <begin position="144"/>
        <end position="156"/>
    </location>
</feature>
<reference evidence="2" key="1">
    <citation type="submission" date="2022-08" db="EMBL/GenBank/DDBJ databases">
        <authorList>
            <consortium name="DOE Joint Genome Institute"/>
            <person name="Min B."/>
            <person name="Riley R."/>
            <person name="Sierra-Patev S."/>
            <person name="Naranjo-Ortiz M."/>
            <person name="Looney B."/>
            <person name="Konkel Z."/>
            <person name="Slot J.C."/>
            <person name="Sakamoto Y."/>
            <person name="Steenwyk J.L."/>
            <person name="Rokas A."/>
            <person name="Carro J."/>
            <person name="Camarero S."/>
            <person name="Ferreira P."/>
            <person name="Molpeceres G."/>
            <person name="Ruiz-Duenas F.J."/>
            <person name="Serrano A."/>
            <person name="Henrissat B."/>
            <person name="Drula E."/>
            <person name="Hughes K.W."/>
            <person name="Mata J.L."/>
            <person name="Ishikawa N.K."/>
            <person name="Vargas-Isla R."/>
            <person name="Ushijima S."/>
            <person name="Smith C.A."/>
            <person name="Ahrendt S."/>
            <person name="Andreopoulos W."/>
            <person name="He G."/>
            <person name="Labutti K."/>
            <person name="Lipzen A."/>
            <person name="Ng V."/>
            <person name="Sandor L."/>
            <person name="Barry K."/>
            <person name="Martinez A.T."/>
            <person name="Xiao Y."/>
            <person name="Gibbons J.G."/>
            <person name="Terashima K."/>
            <person name="Hibbett D.S."/>
            <person name="Grigoriev I.V."/>
        </authorList>
    </citation>
    <scope>NUCLEOTIDE SEQUENCE</scope>
    <source>
        <strain evidence="2">TFB10291</strain>
    </source>
</reference>
<name>A0AA38KXU0_9AGAR</name>
<gene>
    <name evidence="2" type="ORF">GGU10DRAFT_363599</name>
</gene>
<evidence type="ECO:0000313" key="2">
    <source>
        <dbReference type="EMBL" id="KAJ3782513.1"/>
    </source>
</evidence>
<dbReference type="EMBL" id="MU793471">
    <property type="protein sequence ID" value="KAJ3782513.1"/>
    <property type="molecule type" value="Genomic_DNA"/>
</dbReference>
<comment type="caution">
    <text evidence="2">The sequence shown here is derived from an EMBL/GenBank/DDBJ whole genome shotgun (WGS) entry which is preliminary data.</text>
</comment>
<keyword evidence="3" id="KW-1185">Reference proteome</keyword>
<organism evidence="2 3">
    <name type="scientific">Lentinula aff. detonsa</name>
    <dbReference type="NCBI Taxonomy" id="2804958"/>
    <lineage>
        <taxon>Eukaryota</taxon>
        <taxon>Fungi</taxon>
        <taxon>Dikarya</taxon>
        <taxon>Basidiomycota</taxon>
        <taxon>Agaricomycotina</taxon>
        <taxon>Agaricomycetes</taxon>
        <taxon>Agaricomycetidae</taxon>
        <taxon>Agaricales</taxon>
        <taxon>Marasmiineae</taxon>
        <taxon>Omphalotaceae</taxon>
        <taxon>Lentinula</taxon>
    </lineage>
</organism>